<protein>
    <submittedName>
        <fullName evidence="2">Uncharacterized protein</fullName>
    </submittedName>
</protein>
<evidence type="ECO:0000256" key="1">
    <source>
        <dbReference type="SAM" id="SignalP"/>
    </source>
</evidence>
<accession>A0AAD7HYL7</accession>
<feature type="signal peptide" evidence="1">
    <location>
        <begin position="1"/>
        <end position="19"/>
    </location>
</feature>
<evidence type="ECO:0000313" key="2">
    <source>
        <dbReference type="EMBL" id="KAJ7731118.1"/>
    </source>
</evidence>
<dbReference type="Proteomes" id="UP001215280">
    <property type="component" value="Unassembled WGS sequence"/>
</dbReference>
<sequence length="113" mass="12634">MRLVTLLQTLLLGIATVQATDDRLLYTIPENEIIDKFRTCFEKTCSAWKPAQKEGLTFRGYIFEPGNYEGMKMDTEARIVCSWYNATGANPNTPSVTFTQQVAAYLGATRAAD</sequence>
<proteinExistence type="predicted"/>
<keyword evidence="3" id="KW-1185">Reference proteome</keyword>
<dbReference type="EMBL" id="JARJLG010000185">
    <property type="protein sequence ID" value="KAJ7731118.1"/>
    <property type="molecule type" value="Genomic_DNA"/>
</dbReference>
<keyword evidence="1" id="KW-0732">Signal</keyword>
<gene>
    <name evidence="2" type="ORF">DFH07DRAFT_945214</name>
</gene>
<name>A0AAD7HYL7_9AGAR</name>
<feature type="chain" id="PRO_5041953172" evidence="1">
    <location>
        <begin position="20"/>
        <end position="113"/>
    </location>
</feature>
<dbReference type="AlphaFoldDB" id="A0AAD7HYL7"/>
<reference evidence="2" key="1">
    <citation type="submission" date="2023-03" db="EMBL/GenBank/DDBJ databases">
        <title>Massive genome expansion in bonnet fungi (Mycena s.s.) driven by repeated elements and novel gene families across ecological guilds.</title>
        <authorList>
            <consortium name="Lawrence Berkeley National Laboratory"/>
            <person name="Harder C.B."/>
            <person name="Miyauchi S."/>
            <person name="Viragh M."/>
            <person name="Kuo A."/>
            <person name="Thoen E."/>
            <person name="Andreopoulos B."/>
            <person name="Lu D."/>
            <person name="Skrede I."/>
            <person name="Drula E."/>
            <person name="Henrissat B."/>
            <person name="Morin E."/>
            <person name="Kohler A."/>
            <person name="Barry K."/>
            <person name="LaButti K."/>
            <person name="Morin E."/>
            <person name="Salamov A."/>
            <person name="Lipzen A."/>
            <person name="Mereny Z."/>
            <person name="Hegedus B."/>
            <person name="Baldrian P."/>
            <person name="Stursova M."/>
            <person name="Weitz H."/>
            <person name="Taylor A."/>
            <person name="Grigoriev I.V."/>
            <person name="Nagy L.G."/>
            <person name="Martin F."/>
            <person name="Kauserud H."/>
        </authorList>
    </citation>
    <scope>NUCLEOTIDE SEQUENCE</scope>
    <source>
        <strain evidence="2">CBHHK188m</strain>
    </source>
</reference>
<organism evidence="2 3">
    <name type="scientific">Mycena maculata</name>
    <dbReference type="NCBI Taxonomy" id="230809"/>
    <lineage>
        <taxon>Eukaryota</taxon>
        <taxon>Fungi</taxon>
        <taxon>Dikarya</taxon>
        <taxon>Basidiomycota</taxon>
        <taxon>Agaricomycotina</taxon>
        <taxon>Agaricomycetes</taxon>
        <taxon>Agaricomycetidae</taxon>
        <taxon>Agaricales</taxon>
        <taxon>Marasmiineae</taxon>
        <taxon>Mycenaceae</taxon>
        <taxon>Mycena</taxon>
    </lineage>
</organism>
<comment type="caution">
    <text evidence="2">The sequence shown here is derived from an EMBL/GenBank/DDBJ whole genome shotgun (WGS) entry which is preliminary data.</text>
</comment>
<evidence type="ECO:0000313" key="3">
    <source>
        <dbReference type="Proteomes" id="UP001215280"/>
    </source>
</evidence>